<keyword evidence="7" id="KW-0829">Tyrosine-protein kinase</keyword>
<organism evidence="12">
    <name type="scientific">Rodentolepis nana</name>
    <name type="common">Dwarf tapeworm</name>
    <name type="synonym">Hymenolepis nana</name>
    <dbReference type="NCBI Taxonomy" id="102285"/>
    <lineage>
        <taxon>Eukaryota</taxon>
        <taxon>Metazoa</taxon>
        <taxon>Spiralia</taxon>
        <taxon>Lophotrochozoa</taxon>
        <taxon>Platyhelminthes</taxon>
        <taxon>Cestoda</taxon>
        <taxon>Eucestoda</taxon>
        <taxon>Cyclophyllidea</taxon>
        <taxon>Hymenolepididae</taxon>
        <taxon>Rodentolepis</taxon>
    </lineage>
</organism>
<evidence type="ECO:0000259" key="9">
    <source>
        <dbReference type="PROSITE" id="PS50011"/>
    </source>
</evidence>
<evidence type="ECO:0000256" key="5">
    <source>
        <dbReference type="ARBA" id="ARBA00022840"/>
    </source>
</evidence>
<dbReference type="GO" id="GO:0005886">
    <property type="term" value="C:plasma membrane"/>
    <property type="evidence" value="ECO:0007669"/>
    <property type="project" value="TreeGrafter"/>
</dbReference>
<dbReference type="OrthoDB" id="28230at2759"/>
<proteinExistence type="predicted"/>
<dbReference type="InterPro" id="IPR020635">
    <property type="entry name" value="Tyr_kinase_cat_dom"/>
</dbReference>
<dbReference type="CDD" id="cd00192">
    <property type="entry name" value="PTKc"/>
    <property type="match status" value="1"/>
</dbReference>
<evidence type="ECO:0000256" key="8">
    <source>
        <dbReference type="SAM" id="MobiDB-lite"/>
    </source>
</evidence>
<dbReference type="EMBL" id="UZAE01012257">
    <property type="protein sequence ID" value="VDO04223.1"/>
    <property type="molecule type" value="Genomic_DNA"/>
</dbReference>
<dbReference type="GO" id="GO:0007169">
    <property type="term" value="P:cell surface receptor protein tyrosine kinase signaling pathway"/>
    <property type="evidence" value="ECO:0007669"/>
    <property type="project" value="TreeGrafter"/>
</dbReference>
<evidence type="ECO:0000256" key="4">
    <source>
        <dbReference type="ARBA" id="ARBA00022777"/>
    </source>
</evidence>
<dbReference type="InterPro" id="IPR008266">
    <property type="entry name" value="Tyr_kinase_AS"/>
</dbReference>
<evidence type="ECO:0000313" key="10">
    <source>
        <dbReference type="EMBL" id="VDO04223.1"/>
    </source>
</evidence>
<dbReference type="SMART" id="SM00219">
    <property type="entry name" value="TyrKc"/>
    <property type="match status" value="1"/>
</dbReference>
<feature type="region of interest" description="Disordered" evidence="8">
    <location>
        <begin position="399"/>
        <end position="423"/>
    </location>
</feature>
<keyword evidence="2" id="KW-0808">Transferase</keyword>
<evidence type="ECO:0000256" key="1">
    <source>
        <dbReference type="ARBA" id="ARBA00004308"/>
    </source>
</evidence>
<feature type="domain" description="Protein kinase" evidence="9">
    <location>
        <begin position="128"/>
        <end position="408"/>
    </location>
</feature>
<sequence>MPKRKLDDLWTAAYYGDIKEFPDDTDDDKQRWRIYSKEEGGLILKNGMDGESYEVTIGDQYEVSVGHDEGKVCRGTVLSELMRDVVEKTGVKAARHRKGATLINKRDLMHFVEAFLLKDDEIPREVGEEGGKILGKGEFGEVVLREFRTSVSFQFFPFSIHEGSNRKVAIKRVKQTSEFALTGGMELAVMATLSQCEKNVHLLSFIGWYMDSGHLNIVSEYMPNGCLNERLRRLFLNNEEKKHTEQLNLVRYVSQIASGMKVLEENALLHRDLATRNILLDEYDNIKIGGFGLSRPFESKYSSGVIAVRWMAPEVLANENTFTNKADVWSFGVVVWEIYSFGGLPYSDVNCSKLGTLLQNGKRLDAPVGVPQRMAALMENCWKLEPKERPSFREIDNILQGKTTRPYRTPTPPPPPPKYDQSISTFKCPQVDNKFNAHEYSMDQAEKGCDGG</sequence>
<keyword evidence="6" id="KW-0472">Membrane</keyword>
<dbReference type="GO" id="GO:0050793">
    <property type="term" value="P:regulation of developmental process"/>
    <property type="evidence" value="ECO:0007669"/>
    <property type="project" value="UniProtKB-ARBA"/>
</dbReference>
<dbReference type="InterPro" id="IPR050122">
    <property type="entry name" value="RTK"/>
</dbReference>
<dbReference type="InterPro" id="IPR011009">
    <property type="entry name" value="Kinase-like_dom_sf"/>
</dbReference>
<dbReference type="GO" id="GO:0012505">
    <property type="term" value="C:endomembrane system"/>
    <property type="evidence" value="ECO:0007669"/>
    <property type="project" value="UniProtKB-SubCell"/>
</dbReference>
<keyword evidence="3" id="KW-0547">Nucleotide-binding</keyword>
<dbReference type="PANTHER" id="PTHR24416">
    <property type="entry name" value="TYROSINE-PROTEIN KINASE RECEPTOR"/>
    <property type="match status" value="1"/>
</dbReference>
<dbReference type="Gene3D" id="1.10.510.10">
    <property type="entry name" value="Transferase(Phosphotransferase) domain 1"/>
    <property type="match status" value="1"/>
</dbReference>
<keyword evidence="4" id="KW-0418">Kinase</keyword>
<dbReference type="GO" id="GO:0048468">
    <property type="term" value="P:cell development"/>
    <property type="evidence" value="ECO:0007669"/>
    <property type="project" value="UniProtKB-ARBA"/>
</dbReference>
<dbReference type="InterPro" id="IPR001245">
    <property type="entry name" value="Ser-Thr/Tyr_kinase_cat_dom"/>
</dbReference>
<dbReference type="AlphaFoldDB" id="A0A0R3TM05"/>
<dbReference type="WBParaSite" id="HNAJ_0000831801-mRNA-1">
    <property type="protein sequence ID" value="HNAJ_0000831801-mRNA-1"/>
    <property type="gene ID" value="HNAJ_0000831801"/>
</dbReference>
<dbReference type="Pfam" id="PF07714">
    <property type="entry name" value="PK_Tyr_Ser-Thr"/>
    <property type="match status" value="1"/>
</dbReference>
<dbReference type="GO" id="GO:0005524">
    <property type="term" value="F:ATP binding"/>
    <property type="evidence" value="ECO:0007669"/>
    <property type="project" value="UniProtKB-KW"/>
</dbReference>
<dbReference type="GO" id="GO:0030182">
    <property type="term" value="P:neuron differentiation"/>
    <property type="evidence" value="ECO:0007669"/>
    <property type="project" value="UniProtKB-ARBA"/>
</dbReference>
<evidence type="ECO:0000256" key="2">
    <source>
        <dbReference type="ARBA" id="ARBA00022679"/>
    </source>
</evidence>
<keyword evidence="5" id="KW-0067">ATP-binding</keyword>
<evidence type="ECO:0000256" key="6">
    <source>
        <dbReference type="ARBA" id="ARBA00023136"/>
    </source>
</evidence>
<dbReference type="STRING" id="102285.A0A0R3TM05"/>
<dbReference type="InterPro" id="IPR000719">
    <property type="entry name" value="Prot_kinase_dom"/>
</dbReference>
<dbReference type="PROSITE" id="PS00109">
    <property type="entry name" value="PROTEIN_KINASE_TYR"/>
    <property type="match status" value="1"/>
</dbReference>
<protein>
    <submittedName>
        <fullName evidence="12">Protein kinase domain-containing protein</fullName>
    </submittedName>
</protein>
<evidence type="ECO:0000256" key="7">
    <source>
        <dbReference type="ARBA" id="ARBA00023137"/>
    </source>
</evidence>
<dbReference type="PANTHER" id="PTHR24416:SF631">
    <property type="entry name" value="SERINE_THREONINE_TYROSINE KINASE 1"/>
    <property type="match status" value="1"/>
</dbReference>
<dbReference type="SUPFAM" id="SSF56112">
    <property type="entry name" value="Protein kinase-like (PK-like)"/>
    <property type="match status" value="1"/>
</dbReference>
<dbReference type="GO" id="GO:0043235">
    <property type="term" value="C:receptor complex"/>
    <property type="evidence" value="ECO:0007669"/>
    <property type="project" value="TreeGrafter"/>
</dbReference>
<accession>A0A0R3TM05</accession>
<evidence type="ECO:0000313" key="12">
    <source>
        <dbReference type="WBParaSite" id="HNAJ_0000831801-mRNA-1"/>
    </source>
</evidence>
<dbReference type="PRINTS" id="PR00109">
    <property type="entry name" value="TYRKINASE"/>
</dbReference>
<evidence type="ECO:0000256" key="3">
    <source>
        <dbReference type="ARBA" id="ARBA00022741"/>
    </source>
</evidence>
<comment type="subcellular location">
    <subcellularLocation>
        <location evidence="1">Endomembrane system</location>
    </subcellularLocation>
</comment>
<dbReference type="Proteomes" id="UP000278807">
    <property type="component" value="Unassembled WGS sequence"/>
</dbReference>
<dbReference type="PROSITE" id="PS50011">
    <property type="entry name" value="PROTEIN_KINASE_DOM"/>
    <property type="match status" value="1"/>
</dbReference>
<gene>
    <name evidence="10" type="ORF">HNAJ_LOCUS8314</name>
</gene>
<name>A0A0R3TM05_RODNA</name>
<dbReference type="FunFam" id="1.10.510.10:FF:001512">
    <property type="entry name" value="Receptor tyrosine-protein kinase erbB-2"/>
    <property type="match status" value="1"/>
</dbReference>
<dbReference type="GO" id="GO:0004714">
    <property type="term" value="F:transmembrane receptor protein tyrosine kinase activity"/>
    <property type="evidence" value="ECO:0007669"/>
    <property type="project" value="TreeGrafter"/>
</dbReference>
<feature type="compositionally biased region" description="Pro residues" evidence="8">
    <location>
        <begin position="409"/>
        <end position="418"/>
    </location>
</feature>
<reference evidence="10 11" key="2">
    <citation type="submission" date="2018-11" db="EMBL/GenBank/DDBJ databases">
        <authorList>
            <consortium name="Pathogen Informatics"/>
        </authorList>
    </citation>
    <scope>NUCLEOTIDE SEQUENCE [LARGE SCALE GENOMIC DNA]</scope>
</reference>
<evidence type="ECO:0000313" key="11">
    <source>
        <dbReference type="Proteomes" id="UP000278807"/>
    </source>
</evidence>
<reference evidence="12" key="1">
    <citation type="submission" date="2017-02" db="UniProtKB">
        <authorList>
            <consortium name="WormBaseParasite"/>
        </authorList>
    </citation>
    <scope>IDENTIFICATION</scope>
</reference>
<keyword evidence="11" id="KW-1185">Reference proteome</keyword>